<dbReference type="EMBL" id="CP099547">
    <property type="protein sequence ID" value="USR79185.1"/>
    <property type="molecule type" value="Genomic_DNA"/>
</dbReference>
<keyword evidence="2" id="KW-0012">Acyltransferase</keyword>
<keyword evidence="5" id="KW-1185">Reference proteome</keyword>
<evidence type="ECO:0000259" key="3">
    <source>
        <dbReference type="PROSITE" id="PS51186"/>
    </source>
</evidence>
<dbReference type="Proteomes" id="UP001056109">
    <property type="component" value="Chromosome"/>
</dbReference>
<evidence type="ECO:0000313" key="4">
    <source>
        <dbReference type="EMBL" id="USR79185.1"/>
    </source>
</evidence>
<keyword evidence="1" id="KW-0808">Transferase</keyword>
<evidence type="ECO:0000256" key="1">
    <source>
        <dbReference type="ARBA" id="ARBA00022679"/>
    </source>
</evidence>
<protein>
    <submittedName>
        <fullName evidence="4">GNAT family N-acetyltransferase</fullName>
    </submittedName>
</protein>
<evidence type="ECO:0000313" key="5">
    <source>
        <dbReference type="Proteomes" id="UP001056109"/>
    </source>
</evidence>
<feature type="domain" description="N-acetyltransferase" evidence="3">
    <location>
        <begin position="6"/>
        <end position="142"/>
    </location>
</feature>
<dbReference type="SUPFAM" id="SSF55729">
    <property type="entry name" value="Acyl-CoA N-acyltransferases (Nat)"/>
    <property type="match status" value="1"/>
</dbReference>
<dbReference type="InterPro" id="IPR045039">
    <property type="entry name" value="NSI-like"/>
</dbReference>
<dbReference type="PANTHER" id="PTHR43626:SF4">
    <property type="entry name" value="GCN5-RELATED N-ACETYLTRANSFERASE 2, CHLOROPLASTIC"/>
    <property type="match status" value="1"/>
</dbReference>
<dbReference type="InterPro" id="IPR000182">
    <property type="entry name" value="GNAT_dom"/>
</dbReference>
<dbReference type="CDD" id="cd04301">
    <property type="entry name" value="NAT_SF"/>
    <property type="match status" value="1"/>
</dbReference>
<sequence length="147" mass="16871">MEIDSIVFSDSDRFTRDEVRALYESVGWTSYTRHLDVLMRGLEHSTRVVTARKDGELIGLCRVISDCATIAYIQDLLVSPKFQQMGVGRRLLSYALAPYASVRQKVLLTDDEERQRAFYEDCGFTEIRDYLGAQLRAFVQFNDDVEG</sequence>
<dbReference type="PANTHER" id="PTHR43626">
    <property type="entry name" value="ACYL-COA N-ACYLTRANSFERASE"/>
    <property type="match status" value="1"/>
</dbReference>
<organism evidence="4 5">
    <name type="scientific">Arcanobacterium pinnipediorum</name>
    <dbReference type="NCBI Taxonomy" id="1503041"/>
    <lineage>
        <taxon>Bacteria</taxon>
        <taxon>Bacillati</taxon>
        <taxon>Actinomycetota</taxon>
        <taxon>Actinomycetes</taxon>
        <taxon>Actinomycetales</taxon>
        <taxon>Actinomycetaceae</taxon>
        <taxon>Arcanobacterium</taxon>
    </lineage>
</organism>
<dbReference type="InterPro" id="IPR016181">
    <property type="entry name" value="Acyl_CoA_acyltransferase"/>
</dbReference>
<dbReference type="Pfam" id="PF13508">
    <property type="entry name" value="Acetyltransf_7"/>
    <property type="match status" value="1"/>
</dbReference>
<dbReference type="PROSITE" id="PS51186">
    <property type="entry name" value="GNAT"/>
    <property type="match status" value="1"/>
</dbReference>
<proteinExistence type="predicted"/>
<dbReference type="RefSeq" id="WP_252673059.1">
    <property type="nucleotide sequence ID" value="NZ_CP099547.1"/>
</dbReference>
<evidence type="ECO:0000256" key="2">
    <source>
        <dbReference type="ARBA" id="ARBA00023315"/>
    </source>
</evidence>
<gene>
    <name evidence="4" type="ORF">NG665_07335</name>
</gene>
<dbReference type="Gene3D" id="3.40.630.30">
    <property type="match status" value="1"/>
</dbReference>
<name>A0ABY5AH54_9ACTO</name>
<reference evidence="4" key="1">
    <citation type="submission" date="2022-06" db="EMBL/GenBank/DDBJ databases">
        <title>Complete Genome Sequence of Arcanobacterium pinnipediorum strain DSM 28752 isolated from a harbour seal.</title>
        <authorList>
            <person name="Borowiak M."/>
            <person name="Kreitlow A."/>
            <person name="Alssahen M."/>
            <person name="Malorny B."/>
            <person name="Laemmler C."/>
            <person name="Prenger-Berninghoff E."/>
            <person name="Siebert U."/>
            <person name="Ploetz M."/>
            <person name="Abdulmawjood A."/>
        </authorList>
    </citation>
    <scope>NUCLEOTIDE SEQUENCE</scope>
    <source>
        <strain evidence="4">DSM 28752</strain>
    </source>
</reference>
<accession>A0ABY5AH54</accession>